<dbReference type="AlphaFoldDB" id="A0A8J2INF1"/>
<sequence length="681" mass="76540">MSISRSSSLTIGSETPVESPNHQDQVNGHEIEPEPVNLSQLLQTNDEDPFPARLIIAIDFGTTYSAVSYVSIPQGCPPESVGMSSIKSISNFQDTQTFLPGDQTAVEVPTEVIYPLNRHFRVQEEILNSGQYSDDDIGNETFSSTGGIDIGHRPLQDMNGDTFMLEDDLSDQFLWGYQVHKAWEIPSTHQNPRNQPLARFKLLLDDSARTAAIRADLNTTLSALKRKRIVKKPLHVIADFLTELLRHTQRELQREGFDNDYPREIVLCVPAIWTQKACRDMQGCLTEAMGRARFPGVDVQNNSIENLFIVSEPEAAAAYMIETCGGVKPGDTFVLLDAGGGTVDANTYLVSDDEPLTLREERVRPGGGLHGSSYLNEDFRDYLMKRLKDETYLEQVNRYPIPNLRYNLQKGFGDGSIQVPVIDLNRIFHKHLEGIGDIMEEQLVQALALGSKVEALSQNSAGSFLPNERLFRHIDISRIGIINAVANGAVFRALNKDGGPERMARASYGIQRTEPFGQYPEHKGLKPSYDRLDGFEYITKTVDWVLQKEKKLPPVWECPPFTCSHTFSLSEKRLICKEILYVSDHATKSHYKLSHPYNRDAECVGEIIIDCTFLREEGLIAPVEPRTLENGEKVGKRHYRVNFTMAIRVVDRNLECYAIHGQKIIKQCRISIASGFRPGVN</sequence>
<gene>
    <name evidence="2" type="ORF">FEQUK3_LOCUS3535</name>
</gene>
<accession>A0A8J2INF1</accession>
<dbReference type="Proteomes" id="UP000693738">
    <property type="component" value="Unassembled WGS sequence"/>
</dbReference>
<feature type="compositionally biased region" description="Low complexity" evidence="1">
    <location>
        <begin position="1"/>
        <end position="13"/>
    </location>
</feature>
<comment type="caution">
    <text evidence="2">The sequence shown here is derived from an EMBL/GenBank/DDBJ whole genome shotgun (WGS) entry which is preliminary data.</text>
</comment>
<dbReference type="PANTHER" id="PTHR42749:SF8">
    <property type="entry name" value="HSP70 FAMILY PROTEIN (AFU_ORTHOLOGUE AFUA_3G13740)"/>
    <property type="match status" value="1"/>
</dbReference>
<feature type="compositionally biased region" description="Polar residues" evidence="1">
    <location>
        <begin position="16"/>
        <end position="26"/>
    </location>
</feature>
<evidence type="ECO:0000256" key="1">
    <source>
        <dbReference type="SAM" id="MobiDB-lite"/>
    </source>
</evidence>
<name>A0A8J2INF1_FUSEQ</name>
<organism evidence="2 3">
    <name type="scientific">Fusarium equiseti</name>
    <name type="common">Fusarium scirpi</name>
    <dbReference type="NCBI Taxonomy" id="61235"/>
    <lineage>
        <taxon>Eukaryota</taxon>
        <taxon>Fungi</taxon>
        <taxon>Dikarya</taxon>
        <taxon>Ascomycota</taxon>
        <taxon>Pezizomycotina</taxon>
        <taxon>Sordariomycetes</taxon>
        <taxon>Hypocreomycetidae</taxon>
        <taxon>Hypocreales</taxon>
        <taxon>Nectriaceae</taxon>
        <taxon>Fusarium</taxon>
        <taxon>Fusarium incarnatum-equiseti species complex</taxon>
    </lineage>
</organism>
<dbReference type="EMBL" id="CAJSTJ010000121">
    <property type="protein sequence ID" value="CAG7557822.1"/>
    <property type="molecule type" value="Genomic_DNA"/>
</dbReference>
<evidence type="ECO:0008006" key="4">
    <source>
        <dbReference type="Google" id="ProtNLM"/>
    </source>
</evidence>
<dbReference type="CDD" id="cd10170">
    <property type="entry name" value="ASKHA_NBD_HSP70"/>
    <property type="match status" value="1"/>
</dbReference>
<proteinExistence type="predicted"/>
<feature type="region of interest" description="Disordered" evidence="1">
    <location>
        <begin position="1"/>
        <end position="29"/>
    </location>
</feature>
<evidence type="ECO:0000313" key="2">
    <source>
        <dbReference type="EMBL" id="CAG7557822.1"/>
    </source>
</evidence>
<dbReference type="PANTHER" id="PTHR42749">
    <property type="entry name" value="CELL SHAPE-DETERMINING PROTEIN MREB"/>
    <property type="match status" value="1"/>
</dbReference>
<evidence type="ECO:0000313" key="3">
    <source>
        <dbReference type="Proteomes" id="UP000693738"/>
    </source>
</evidence>
<reference evidence="2" key="1">
    <citation type="submission" date="2021-05" db="EMBL/GenBank/DDBJ databases">
        <authorList>
            <person name="Khan N."/>
        </authorList>
    </citation>
    <scope>NUCLEOTIDE SEQUENCE</scope>
</reference>
<protein>
    <recommendedName>
        <fullName evidence="4">Hsp70 protein</fullName>
    </recommendedName>
</protein>